<dbReference type="Gene3D" id="1.20.1740.10">
    <property type="entry name" value="Amino acid/polyamine transporter I"/>
    <property type="match status" value="1"/>
</dbReference>
<feature type="transmembrane region" description="Helical" evidence="7">
    <location>
        <begin position="54"/>
        <end position="77"/>
    </location>
</feature>
<evidence type="ECO:0000256" key="6">
    <source>
        <dbReference type="SAM" id="MobiDB-lite"/>
    </source>
</evidence>
<keyword evidence="3 7" id="KW-0812">Transmembrane</keyword>
<dbReference type="Pfam" id="PF13520">
    <property type="entry name" value="AA_permease_2"/>
    <property type="match status" value="1"/>
</dbReference>
<feature type="transmembrane region" description="Helical" evidence="7">
    <location>
        <begin position="179"/>
        <end position="198"/>
    </location>
</feature>
<feature type="transmembrane region" description="Helical" evidence="7">
    <location>
        <begin position="415"/>
        <end position="433"/>
    </location>
</feature>
<feature type="transmembrane region" description="Helical" evidence="7">
    <location>
        <begin position="509"/>
        <end position="531"/>
    </location>
</feature>
<dbReference type="GO" id="GO:0015203">
    <property type="term" value="F:polyamine transmembrane transporter activity"/>
    <property type="evidence" value="ECO:0007669"/>
    <property type="project" value="EnsemblFungi"/>
</dbReference>
<evidence type="ECO:0000256" key="1">
    <source>
        <dbReference type="ARBA" id="ARBA00004141"/>
    </source>
</evidence>
<dbReference type="OrthoDB" id="3257095at2759"/>
<evidence type="ECO:0000256" key="7">
    <source>
        <dbReference type="SAM" id="Phobius"/>
    </source>
</evidence>
<feature type="transmembrane region" description="Helical" evidence="7">
    <location>
        <begin position="439"/>
        <end position="462"/>
    </location>
</feature>
<dbReference type="GeneID" id="30145254"/>
<sequence length="621" mass="67967">MTETLGAYQPAADARASTSSTHHFALPAILEFEDDNVPDQVEHFNYKQELNRKLTVTSIIGLSFALMDVPFGVSSTIHISVINGGSVTMLYGWVVVSVFSLFVCLSLAEISSKFPTSGGIYHFSALLASPRYSLAASWFSGWFLLLGMWTLTVSYIFCGAQFVLSILGMGSEVYHKKNPLITLLVYYVVVIVCGIVNLKLSRKLDFISKACIHWTIYTVLIIDVLLLVFSTSFNDLMHILTNFDNSLSGGYHPVLSFLIGLQPASFTLQGYGMIPAMAEEVENPKSDIPRGLVYAVIIAGITGLIFIIPILAILPELTVLQKSSPNDLYPIDLIFKLSTKSLLISIMFVVLLVGTSLFAGIGCITTASRCTYAFARDNGLPFQEYWVHVAKDNGILRSGEGTEPTPDEATVPKNAIYLSMAVPIVFGLLSLISSSAFNAFMGSAVISLSIANGIPILALVINKRKKVKGAPFRLKSILGFFVNYMSLCWIVLSFFVLCMPTRLPITGRSMNYSIVVIVVMFVCILISYYVWGKKNFHGPLMDNADQYYIELDTLGSDTTGNANGTSLEASMPKRQSKNSPNPADFDLGNPPSPTDFDLGEGGSTMDEHDLPPYEPEETLRS</sequence>
<dbReference type="AlphaFoldDB" id="A0A1E3QXV9"/>
<feature type="transmembrane region" description="Helical" evidence="7">
    <location>
        <begin position="141"/>
        <end position="167"/>
    </location>
</feature>
<feature type="transmembrane region" description="Helical" evidence="7">
    <location>
        <begin position="342"/>
        <end position="367"/>
    </location>
</feature>
<proteinExistence type="predicted"/>
<evidence type="ECO:0000256" key="3">
    <source>
        <dbReference type="ARBA" id="ARBA00022692"/>
    </source>
</evidence>
<evidence type="ECO:0000256" key="2">
    <source>
        <dbReference type="ARBA" id="ARBA00022448"/>
    </source>
</evidence>
<dbReference type="PANTHER" id="PTHR45649:SF3">
    <property type="entry name" value="POLYAMINE TRANSPORTER TPO5"/>
    <property type="match status" value="1"/>
</dbReference>
<name>A0A1E3QXV9_9ASCO</name>
<dbReference type="InterPro" id="IPR002293">
    <property type="entry name" value="AA/rel_permease1"/>
</dbReference>
<feature type="transmembrane region" description="Helical" evidence="7">
    <location>
        <begin position="474"/>
        <end position="497"/>
    </location>
</feature>
<dbReference type="Proteomes" id="UP000094336">
    <property type="component" value="Unassembled WGS sequence"/>
</dbReference>
<dbReference type="GO" id="GO:0005794">
    <property type="term" value="C:Golgi apparatus"/>
    <property type="evidence" value="ECO:0007669"/>
    <property type="project" value="EnsemblFungi"/>
</dbReference>
<feature type="compositionally biased region" description="Basic and acidic residues" evidence="6">
    <location>
        <begin position="605"/>
        <end position="621"/>
    </location>
</feature>
<dbReference type="PANTHER" id="PTHR45649">
    <property type="entry name" value="AMINO-ACID PERMEASE BAT1"/>
    <property type="match status" value="1"/>
</dbReference>
<evidence type="ECO:0000256" key="5">
    <source>
        <dbReference type="ARBA" id="ARBA00023136"/>
    </source>
</evidence>
<evidence type="ECO:0000313" key="8">
    <source>
        <dbReference type="EMBL" id="ODQ82384.1"/>
    </source>
</evidence>
<feature type="transmembrane region" description="Helical" evidence="7">
    <location>
        <begin position="292"/>
        <end position="314"/>
    </location>
</feature>
<comment type="subcellular location">
    <subcellularLocation>
        <location evidence="1">Membrane</location>
        <topology evidence="1">Multi-pass membrane protein</topology>
    </subcellularLocation>
</comment>
<dbReference type="RefSeq" id="XP_018987712.1">
    <property type="nucleotide sequence ID" value="XM_019127401.1"/>
</dbReference>
<dbReference type="GO" id="GO:0016020">
    <property type="term" value="C:membrane"/>
    <property type="evidence" value="ECO:0007669"/>
    <property type="project" value="UniProtKB-SubCell"/>
</dbReference>
<dbReference type="STRING" id="984486.A0A1E3QXV9"/>
<feature type="transmembrane region" description="Helical" evidence="7">
    <location>
        <begin position="210"/>
        <end position="230"/>
    </location>
</feature>
<keyword evidence="5 7" id="KW-0472">Membrane</keyword>
<keyword evidence="4 7" id="KW-1133">Transmembrane helix</keyword>
<protein>
    <recommendedName>
        <fullName evidence="10">Amino acid permease/ SLC12A domain-containing protein</fullName>
    </recommendedName>
</protein>
<keyword evidence="2" id="KW-0813">Transport</keyword>
<evidence type="ECO:0000256" key="4">
    <source>
        <dbReference type="ARBA" id="ARBA00022989"/>
    </source>
</evidence>
<organism evidence="8 9">
    <name type="scientific">Babjeviella inositovora NRRL Y-12698</name>
    <dbReference type="NCBI Taxonomy" id="984486"/>
    <lineage>
        <taxon>Eukaryota</taxon>
        <taxon>Fungi</taxon>
        <taxon>Dikarya</taxon>
        <taxon>Ascomycota</taxon>
        <taxon>Saccharomycotina</taxon>
        <taxon>Pichiomycetes</taxon>
        <taxon>Serinales incertae sedis</taxon>
        <taxon>Babjeviella</taxon>
    </lineage>
</organism>
<accession>A0A1E3QXV9</accession>
<feature type="transmembrane region" description="Helical" evidence="7">
    <location>
        <begin position="89"/>
        <end position="108"/>
    </location>
</feature>
<keyword evidence="9" id="KW-1185">Reference proteome</keyword>
<feature type="region of interest" description="Disordered" evidence="6">
    <location>
        <begin position="560"/>
        <end position="621"/>
    </location>
</feature>
<evidence type="ECO:0008006" key="10">
    <source>
        <dbReference type="Google" id="ProtNLM"/>
    </source>
</evidence>
<evidence type="ECO:0000313" key="9">
    <source>
        <dbReference type="Proteomes" id="UP000094336"/>
    </source>
</evidence>
<reference evidence="9" key="1">
    <citation type="submission" date="2016-05" db="EMBL/GenBank/DDBJ databases">
        <title>Comparative genomics of biotechnologically important yeasts.</title>
        <authorList>
            <consortium name="DOE Joint Genome Institute"/>
            <person name="Riley R."/>
            <person name="Haridas S."/>
            <person name="Wolfe K.H."/>
            <person name="Lopes M.R."/>
            <person name="Hittinger C.T."/>
            <person name="Goker M."/>
            <person name="Salamov A."/>
            <person name="Wisecaver J."/>
            <person name="Long T.M."/>
            <person name="Aerts A.L."/>
            <person name="Barry K."/>
            <person name="Choi C."/>
            <person name="Clum A."/>
            <person name="Coughlan A.Y."/>
            <person name="Deshpande S."/>
            <person name="Douglass A.P."/>
            <person name="Hanson S.J."/>
            <person name="Klenk H.-P."/>
            <person name="Labutti K."/>
            <person name="Lapidus A."/>
            <person name="Lindquist E."/>
            <person name="Lipzen A."/>
            <person name="Meier-Kolthoff J.P."/>
            <person name="Ohm R.A."/>
            <person name="Otillar R.P."/>
            <person name="Pangilinan J."/>
            <person name="Peng Y."/>
            <person name="Rokas A."/>
            <person name="Rosa C.A."/>
            <person name="Scheuner C."/>
            <person name="Sibirny A.A."/>
            <person name="Slot J.C."/>
            <person name="Stielow J.B."/>
            <person name="Sun H."/>
            <person name="Kurtzman C.P."/>
            <person name="Blackwell M."/>
            <person name="Grigoriev I.V."/>
            <person name="Jeffries T.W."/>
        </authorList>
    </citation>
    <scope>NUCLEOTIDE SEQUENCE [LARGE SCALE GENOMIC DNA]</scope>
    <source>
        <strain evidence="9">NRRL Y-12698</strain>
    </source>
</reference>
<feature type="transmembrane region" description="Helical" evidence="7">
    <location>
        <begin position="250"/>
        <end position="271"/>
    </location>
</feature>
<dbReference type="PIRSF" id="PIRSF006060">
    <property type="entry name" value="AA_transporter"/>
    <property type="match status" value="1"/>
</dbReference>
<dbReference type="EMBL" id="KV454426">
    <property type="protein sequence ID" value="ODQ82384.1"/>
    <property type="molecule type" value="Genomic_DNA"/>
</dbReference>
<gene>
    <name evidence="8" type="ORF">BABINDRAFT_158990</name>
</gene>